<dbReference type="Gene3D" id="3.60.21.10">
    <property type="match status" value="1"/>
</dbReference>
<keyword evidence="1 2" id="KW-0732">Signal</keyword>
<evidence type="ECO:0000313" key="8">
    <source>
        <dbReference type="Proteomes" id="UP000199022"/>
    </source>
</evidence>
<evidence type="ECO:0000256" key="4">
    <source>
        <dbReference type="SAM" id="Phobius"/>
    </source>
</evidence>
<feature type="transmembrane region" description="Helical" evidence="4">
    <location>
        <begin position="711"/>
        <end position="730"/>
    </location>
</feature>
<dbReference type="GO" id="GO:0030288">
    <property type="term" value="C:outer membrane-bounded periplasmic space"/>
    <property type="evidence" value="ECO:0007669"/>
    <property type="project" value="TreeGrafter"/>
</dbReference>
<keyword evidence="4" id="KW-1133">Transmembrane helix</keyword>
<evidence type="ECO:0000256" key="3">
    <source>
        <dbReference type="SAM" id="MobiDB-lite"/>
    </source>
</evidence>
<dbReference type="PANTHER" id="PTHR11575">
    <property type="entry name" value="5'-NUCLEOTIDASE-RELATED"/>
    <property type="match status" value="1"/>
</dbReference>
<feature type="compositionally biased region" description="Gly residues" evidence="3">
    <location>
        <begin position="667"/>
        <end position="681"/>
    </location>
</feature>
<dbReference type="AlphaFoldDB" id="A0A1I1KJ03"/>
<keyword evidence="2" id="KW-0547">Nucleotide-binding</keyword>
<keyword evidence="2" id="KW-0378">Hydrolase</keyword>
<accession>A0A1I1KJ03</accession>
<feature type="domain" description="Calcineurin-like phosphoesterase" evidence="5">
    <location>
        <begin position="39"/>
        <end position="313"/>
    </location>
</feature>
<dbReference type="GO" id="GO:0008253">
    <property type="term" value="F:5'-nucleotidase activity"/>
    <property type="evidence" value="ECO:0007669"/>
    <property type="project" value="TreeGrafter"/>
</dbReference>
<dbReference type="InterPro" id="IPR029052">
    <property type="entry name" value="Metallo-depent_PP-like"/>
</dbReference>
<dbReference type="SUPFAM" id="SSF56300">
    <property type="entry name" value="Metallo-dependent phosphatases"/>
    <property type="match status" value="1"/>
</dbReference>
<dbReference type="Pfam" id="PF00149">
    <property type="entry name" value="Metallophos"/>
    <property type="match status" value="1"/>
</dbReference>
<feature type="compositionally biased region" description="Gly residues" evidence="3">
    <location>
        <begin position="629"/>
        <end position="639"/>
    </location>
</feature>
<dbReference type="InterPro" id="IPR008334">
    <property type="entry name" value="5'-Nucleotdase_C"/>
</dbReference>
<feature type="signal peptide" evidence="2">
    <location>
        <begin position="1"/>
        <end position="27"/>
    </location>
</feature>
<dbReference type="InterPro" id="IPR036907">
    <property type="entry name" value="5'-Nucleotdase_C_sf"/>
</dbReference>
<dbReference type="Pfam" id="PF02872">
    <property type="entry name" value="5_nucleotid_C"/>
    <property type="match status" value="1"/>
</dbReference>
<dbReference type="PRINTS" id="PR01607">
    <property type="entry name" value="APYRASEFAMLY"/>
</dbReference>
<dbReference type="EMBL" id="FOMD01000001">
    <property type="protein sequence ID" value="SFC60641.1"/>
    <property type="molecule type" value="Genomic_DNA"/>
</dbReference>
<evidence type="ECO:0000259" key="5">
    <source>
        <dbReference type="Pfam" id="PF00149"/>
    </source>
</evidence>
<reference evidence="8" key="1">
    <citation type="submission" date="2016-10" db="EMBL/GenBank/DDBJ databases">
        <authorList>
            <person name="Varghese N."/>
            <person name="Submissions S."/>
        </authorList>
    </citation>
    <scope>NUCLEOTIDE SEQUENCE [LARGE SCALE GENOMIC DNA]</scope>
    <source>
        <strain evidence="8">DSM 45962</strain>
    </source>
</reference>
<dbReference type="GO" id="GO:0000166">
    <property type="term" value="F:nucleotide binding"/>
    <property type="evidence" value="ECO:0007669"/>
    <property type="project" value="UniProtKB-KW"/>
</dbReference>
<name>A0A1I1KJ03_9ACTN</name>
<feature type="region of interest" description="Disordered" evidence="3">
    <location>
        <begin position="598"/>
        <end position="642"/>
    </location>
</feature>
<feature type="domain" description="5'-Nucleotidase C-terminal" evidence="6">
    <location>
        <begin position="396"/>
        <end position="572"/>
    </location>
</feature>
<dbReference type="PANTHER" id="PTHR11575:SF24">
    <property type="entry name" value="5'-NUCLEOTIDASE"/>
    <property type="match status" value="1"/>
</dbReference>
<feature type="chain" id="PRO_5011331022" evidence="2">
    <location>
        <begin position="28"/>
        <end position="739"/>
    </location>
</feature>
<evidence type="ECO:0000313" key="7">
    <source>
        <dbReference type="EMBL" id="SFC60641.1"/>
    </source>
</evidence>
<comment type="similarity">
    <text evidence="2">Belongs to the 5'-nucleotidase family.</text>
</comment>
<dbReference type="RefSeq" id="WP_191328626.1">
    <property type="nucleotide sequence ID" value="NZ_BNAC01000003.1"/>
</dbReference>
<proteinExistence type="inferred from homology"/>
<protein>
    <submittedName>
        <fullName evidence="7">5'-nucleotidase</fullName>
    </submittedName>
</protein>
<dbReference type="GO" id="GO:0009166">
    <property type="term" value="P:nucleotide catabolic process"/>
    <property type="evidence" value="ECO:0007669"/>
    <property type="project" value="InterPro"/>
</dbReference>
<dbReference type="SUPFAM" id="SSF55816">
    <property type="entry name" value="5'-nucleotidase (syn. UDP-sugar hydrolase), C-terminal domain"/>
    <property type="match status" value="1"/>
</dbReference>
<evidence type="ECO:0000256" key="1">
    <source>
        <dbReference type="ARBA" id="ARBA00022729"/>
    </source>
</evidence>
<keyword evidence="4" id="KW-0472">Membrane</keyword>
<dbReference type="Gene3D" id="3.90.780.10">
    <property type="entry name" value="5'-Nucleotidase, C-terminal domain"/>
    <property type="match status" value="1"/>
</dbReference>
<feature type="region of interest" description="Disordered" evidence="3">
    <location>
        <begin position="666"/>
        <end position="696"/>
    </location>
</feature>
<evidence type="ECO:0000259" key="6">
    <source>
        <dbReference type="Pfam" id="PF02872"/>
    </source>
</evidence>
<dbReference type="STRING" id="1225127.SAMN05661030_1433"/>
<dbReference type="Proteomes" id="UP000199022">
    <property type="component" value="Unassembled WGS sequence"/>
</dbReference>
<dbReference type="InterPro" id="IPR004843">
    <property type="entry name" value="Calcineurin-like_PHP"/>
</dbReference>
<evidence type="ECO:0000256" key="2">
    <source>
        <dbReference type="RuleBase" id="RU362119"/>
    </source>
</evidence>
<sequence length="739" mass="74626">MRRTRLTLAATLVASAGLVALPTAASAAPAAAADVPVQFLTLNDLHGRIATPAADNRDGQITVDGQSTLVGGAANIATLVADARASFAAAGGAAASSALIGMGDLVGASPFESAAFRDESTIEVLNSMGMAVSVVGNHEFDRGTDELRRISGATDGTFTDGITACEDVGLPSDYCFDDSARQPFAGTDFPYLAANVVVKGTTTPMLPPYEVLDVGGGQRVGVIGVVTETTDTIVAPTGIADVDFIDEADAINRYVPQLQAQGVQAIVALVHEGGEPETPAAVSGCGELTGPIVDINERTDAAVDIVLSAHTHQNYSCYLTDPAGQPRLVAQAGYYGRELGDIRFVVDGATGDVDRLCGTYTATNLPVLQSLADDPATTAIVDYWVAQAATVGNQQVGTTAVAVNRDSARTAESPLANTIAQAQLEALQDDPAGAYDDPAAEFGGVPVVAFMNPGGVRANIDAGPVTYNEAFTVQPFGNYVNAVTLTGEQLRLVLEQQFITPARSTQLFMGTSEGFRYDYDAARPAYDRVDPTSIEVQDPATGTFVPVSPTATYRVVENSFLATGGDTFTAFTLGTEPVTGPVDVDTFIDFLGRNPNYTPPSGSATAPNGFHATPVTGGTWASAPLTPPAGGGGGAGDNGGSASATGVSGALGVAAAGYTCPAEPTPGTGGGAGTPGGGTGTGTPVTQPVANPGNGIGTGQLANTGAATGQLTALGVGLLLAGGVATVAGYRRGRGITQQ</sequence>
<keyword evidence="4" id="KW-0812">Transmembrane</keyword>
<keyword evidence="8" id="KW-1185">Reference proteome</keyword>
<gene>
    <name evidence="7" type="ORF">SAMN05661030_1433</name>
</gene>
<organism evidence="7 8">
    <name type="scientific">Klenkia taihuensis</name>
    <dbReference type="NCBI Taxonomy" id="1225127"/>
    <lineage>
        <taxon>Bacteria</taxon>
        <taxon>Bacillati</taxon>
        <taxon>Actinomycetota</taxon>
        <taxon>Actinomycetes</taxon>
        <taxon>Geodermatophilales</taxon>
        <taxon>Geodermatophilaceae</taxon>
        <taxon>Klenkia</taxon>
    </lineage>
</organism>
<dbReference type="GO" id="GO:0008768">
    <property type="term" value="F:UDP-sugar diphosphatase activity"/>
    <property type="evidence" value="ECO:0007669"/>
    <property type="project" value="TreeGrafter"/>
</dbReference>
<dbReference type="InterPro" id="IPR006179">
    <property type="entry name" value="5_nucleotidase/apyrase"/>
</dbReference>